<evidence type="ECO:0000313" key="3">
    <source>
        <dbReference type="Proteomes" id="UP000265618"/>
    </source>
</evidence>
<dbReference type="Proteomes" id="UP000265618">
    <property type="component" value="Unassembled WGS sequence"/>
</dbReference>
<dbReference type="AlphaFoldDB" id="A0A9K3DDJ2"/>
<dbReference type="EMBL" id="BDIP01009392">
    <property type="protein sequence ID" value="GIQ92305.1"/>
    <property type="molecule type" value="Genomic_DNA"/>
</dbReference>
<dbReference type="GO" id="GO:0034455">
    <property type="term" value="C:t-UTP complex"/>
    <property type="evidence" value="ECO:0007669"/>
    <property type="project" value="TreeGrafter"/>
</dbReference>
<organism evidence="2 3">
    <name type="scientific">Kipferlia bialata</name>
    <dbReference type="NCBI Taxonomy" id="797122"/>
    <lineage>
        <taxon>Eukaryota</taxon>
        <taxon>Metamonada</taxon>
        <taxon>Carpediemonas-like organisms</taxon>
        <taxon>Kipferlia</taxon>
    </lineage>
</organism>
<accession>A0A9K3DDJ2</accession>
<keyword evidence="3" id="KW-1185">Reference proteome</keyword>
<reference evidence="2 3" key="1">
    <citation type="journal article" date="2018" name="PLoS ONE">
        <title>The draft genome of Kipferlia bialata reveals reductive genome evolution in fornicate parasites.</title>
        <authorList>
            <person name="Tanifuji G."/>
            <person name="Takabayashi S."/>
            <person name="Kume K."/>
            <person name="Takagi M."/>
            <person name="Nakayama T."/>
            <person name="Kamikawa R."/>
            <person name="Inagaki Y."/>
            <person name="Hashimoto T."/>
        </authorList>
    </citation>
    <scope>NUCLEOTIDE SEQUENCE [LARGE SCALE GENOMIC DNA]</scope>
    <source>
        <strain evidence="2">NY0173</strain>
    </source>
</reference>
<keyword evidence="1" id="KW-0698">rRNA processing</keyword>
<protein>
    <recommendedName>
        <fullName evidence="1">HEAT repeat-containing protein 1</fullName>
    </recommendedName>
</protein>
<dbReference type="GO" id="GO:0000462">
    <property type="term" value="P:maturation of SSU-rRNA from tricistronic rRNA transcript (SSU-rRNA, 5.8S rRNA, LSU-rRNA)"/>
    <property type="evidence" value="ECO:0007669"/>
    <property type="project" value="TreeGrafter"/>
</dbReference>
<keyword evidence="1" id="KW-0539">Nucleus</keyword>
<name>A0A9K3DDJ2_9EUKA</name>
<keyword evidence="1" id="KW-0687">Ribonucleoprotein</keyword>
<dbReference type="GO" id="GO:0030515">
    <property type="term" value="F:snoRNA binding"/>
    <property type="evidence" value="ECO:0007669"/>
    <property type="project" value="TreeGrafter"/>
</dbReference>
<keyword evidence="1" id="KW-0690">Ribosome biogenesis</keyword>
<evidence type="ECO:0000256" key="1">
    <source>
        <dbReference type="RuleBase" id="RU367065"/>
    </source>
</evidence>
<proteinExistence type="inferred from homology"/>
<dbReference type="InterPro" id="IPR040191">
    <property type="entry name" value="UTP10"/>
</dbReference>
<evidence type="ECO:0000313" key="2">
    <source>
        <dbReference type="EMBL" id="GIQ92305.1"/>
    </source>
</evidence>
<comment type="function">
    <text evidence="1">Involved in nucleolar processing of pre-18S ribosomal RNA.</text>
</comment>
<dbReference type="PANTHER" id="PTHR13457:SF1">
    <property type="entry name" value="HEAT REPEAT-CONTAINING PROTEIN 1"/>
    <property type="match status" value="1"/>
</dbReference>
<feature type="non-terminal residue" evidence="2">
    <location>
        <position position="1"/>
    </location>
</feature>
<dbReference type="GO" id="GO:0032040">
    <property type="term" value="C:small-subunit processome"/>
    <property type="evidence" value="ECO:0007669"/>
    <property type="project" value="TreeGrafter"/>
</dbReference>
<gene>
    <name evidence="2" type="ORF">KIPB_015994</name>
</gene>
<dbReference type="OrthoDB" id="31183at2759"/>
<sequence length="108" mass="12238">VSLFLTLPCAQHCIEFLVRRYRADVYIPGSLILSCVHLHANPIFPRMIFALQRTLPKEYKGLAVVAKHQAGVPRSAIREICIRTPGMLDSVLKHYQHLPPRTVTPLQV</sequence>
<comment type="similarity">
    <text evidence="1">Belongs to the HEATR1/UTP10 family.</text>
</comment>
<comment type="subcellular location">
    <subcellularLocation>
        <location evidence="1">Nucleus</location>
        <location evidence="1">Nucleolus</location>
    </subcellularLocation>
</comment>
<dbReference type="PANTHER" id="PTHR13457">
    <property type="entry name" value="BAP28"/>
    <property type="match status" value="1"/>
</dbReference>
<dbReference type="GO" id="GO:0045943">
    <property type="term" value="P:positive regulation of transcription by RNA polymerase I"/>
    <property type="evidence" value="ECO:0007669"/>
    <property type="project" value="TreeGrafter"/>
</dbReference>
<comment type="caution">
    <text evidence="2">The sequence shown here is derived from an EMBL/GenBank/DDBJ whole genome shotgun (WGS) entry which is preliminary data.</text>
</comment>
<dbReference type="GO" id="GO:0030686">
    <property type="term" value="C:90S preribosome"/>
    <property type="evidence" value="ECO:0007669"/>
    <property type="project" value="TreeGrafter"/>
</dbReference>